<evidence type="ECO:0000313" key="2">
    <source>
        <dbReference type="EMBL" id="SEQ62634.1"/>
    </source>
</evidence>
<keyword evidence="3" id="KW-1185">Reference proteome</keyword>
<dbReference type="PANTHER" id="PTHR31157">
    <property type="entry name" value="SCP DOMAIN-CONTAINING PROTEIN"/>
    <property type="match status" value="1"/>
</dbReference>
<dbReference type="STRING" id="1855383.SAMN05216548_10664"/>
<dbReference type="AlphaFoldDB" id="A0A1H9HJX7"/>
<dbReference type="Gene3D" id="3.40.33.10">
    <property type="entry name" value="CAP"/>
    <property type="match status" value="1"/>
</dbReference>
<evidence type="ECO:0000259" key="1">
    <source>
        <dbReference type="Pfam" id="PF00188"/>
    </source>
</evidence>
<dbReference type="InterPro" id="IPR035940">
    <property type="entry name" value="CAP_sf"/>
</dbReference>
<dbReference type="PANTHER" id="PTHR31157:SF1">
    <property type="entry name" value="SCP DOMAIN-CONTAINING PROTEIN"/>
    <property type="match status" value="1"/>
</dbReference>
<evidence type="ECO:0000313" key="3">
    <source>
        <dbReference type="Proteomes" id="UP000199647"/>
    </source>
</evidence>
<gene>
    <name evidence="2" type="ORF">SAMN05216548_10664</name>
</gene>
<dbReference type="EMBL" id="FOFG01000006">
    <property type="protein sequence ID" value="SEQ62634.1"/>
    <property type="molecule type" value="Genomic_DNA"/>
</dbReference>
<proteinExistence type="predicted"/>
<reference evidence="2 3" key="1">
    <citation type="submission" date="2016-10" db="EMBL/GenBank/DDBJ databases">
        <authorList>
            <person name="de Groot N.N."/>
        </authorList>
    </citation>
    <scope>NUCLEOTIDE SEQUENCE [LARGE SCALE GENOMIC DNA]</scope>
    <source>
        <strain evidence="2 3">A52C2</strain>
    </source>
</reference>
<dbReference type="SUPFAM" id="SSF55797">
    <property type="entry name" value="PR-1-like"/>
    <property type="match status" value="1"/>
</dbReference>
<name>A0A1H9HJX7_9HYPH</name>
<dbReference type="Pfam" id="PF00188">
    <property type="entry name" value="CAP"/>
    <property type="match status" value="1"/>
</dbReference>
<sequence>MRPALFPVRSPSPVAGTASRRFRAAFASIGLVIGLGAALPLAGCIGGSAPATLQTASPMQVDESTTLAAVNAFRASQGMKPVKLSASLSAAARSQAMDMAAHDTMSHNLGGQTLPKRLAKAGYGWQVADENIGEGYPTMAAAMLGWKNSPGHRKNLLDPGVTEIGIGAAEVSRSRYHYYWSLILAAPDQRRVTVIGAGS</sequence>
<dbReference type="CDD" id="cd05379">
    <property type="entry name" value="CAP_bacterial"/>
    <property type="match status" value="1"/>
</dbReference>
<protein>
    <submittedName>
        <fullName evidence="2">Uncharacterized conserved protein YkwD, contains CAP (CSP/antigen 5/PR1) domain</fullName>
    </submittedName>
</protein>
<dbReference type="OrthoDB" id="9811255at2"/>
<accession>A0A1H9HJX7</accession>
<dbReference type="InterPro" id="IPR014044">
    <property type="entry name" value="CAP_dom"/>
</dbReference>
<feature type="domain" description="SCP" evidence="1">
    <location>
        <begin position="67"/>
        <end position="182"/>
    </location>
</feature>
<dbReference type="Proteomes" id="UP000199647">
    <property type="component" value="Unassembled WGS sequence"/>
</dbReference>
<organism evidence="2 3">
    <name type="scientific">Faunimonas pinastri</name>
    <dbReference type="NCBI Taxonomy" id="1855383"/>
    <lineage>
        <taxon>Bacteria</taxon>
        <taxon>Pseudomonadati</taxon>
        <taxon>Pseudomonadota</taxon>
        <taxon>Alphaproteobacteria</taxon>
        <taxon>Hyphomicrobiales</taxon>
        <taxon>Afifellaceae</taxon>
        <taxon>Faunimonas</taxon>
    </lineage>
</organism>
<dbReference type="RefSeq" id="WP_092496435.1">
    <property type="nucleotide sequence ID" value="NZ_FOFG01000006.1"/>
</dbReference>